<dbReference type="EnsemblMetazoa" id="CapteT57683">
    <property type="protein sequence ID" value="CapteP57683"/>
    <property type="gene ID" value="CapteG57683"/>
</dbReference>
<reference evidence="4" key="1">
    <citation type="submission" date="2012-12" db="EMBL/GenBank/DDBJ databases">
        <authorList>
            <person name="Hellsten U."/>
            <person name="Grimwood J."/>
            <person name="Chapman J.A."/>
            <person name="Shapiro H."/>
            <person name="Aerts A."/>
            <person name="Otillar R.P."/>
            <person name="Terry A.Y."/>
            <person name="Boore J.L."/>
            <person name="Simakov O."/>
            <person name="Marletaz F."/>
            <person name="Cho S.-J."/>
            <person name="Edsinger-Gonzales E."/>
            <person name="Havlak P."/>
            <person name="Kuo D.-H."/>
            <person name="Larsson T."/>
            <person name="Lv J."/>
            <person name="Arendt D."/>
            <person name="Savage R."/>
            <person name="Osoegawa K."/>
            <person name="de Jong P."/>
            <person name="Lindberg D.R."/>
            <person name="Seaver E.C."/>
            <person name="Weisblat D.A."/>
            <person name="Putnam N.H."/>
            <person name="Grigoriev I.V."/>
            <person name="Rokhsar D.S."/>
        </authorList>
    </citation>
    <scope>NUCLEOTIDE SEQUENCE</scope>
    <source>
        <strain evidence="4">I ESC-2004</strain>
    </source>
</reference>
<dbReference type="AlphaFoldDB" id="R7VJW2"/>
<name>R7VJW2_CAPTE</name>
<reference evidence="2 4" key="2">
    <citation type="journal article" date="2013" name="Nature">
        <title>Insights into bilaterian evolution from three spiralian genomes.</title>
        <authorList>
            <person name="Simakov O."/>
            <person name="Marletaz F."/>
            <person name="Cho S.J."/>
            <person name="Edsinger-Gonzales E."/>
            <person name="Havlak P."/>
            <person name="Hellsten U."/>
            <person name="Kuo D.H."/>
            <person name="Larsson T."/>
            <person name="Lv J."/>
            <person name="Arendt D."/>
            <person name="Savage R."/>
            <person name="Osoegawa K."/>
            <person name="de Jong P."/>
            <person name="Grimwood J."/>
            <person name="Chapman J.A."/>
            <person name="Shapiro H."/>
            <person name="Aerts A."/>
            <person name="Otillar R.P."/>
            <person name="Terry A.Y."/>
            <person name="Boore J.L."/>
            <person name="Grigoriev I.V."/>
            <person name="Lindberg D.R."/>
            <person name="Seaver E.C."/>
            <person name="Weisblat D.A."/>
            <person name="Putnam N.H."/>
            <person name="Rokhsar D.S."/>
        </authorList>
    </citation>
    <scope>NUCLEOTIDE SEQUENCE</scope>
    <source>
        <strain evidence="2 4">I ESC-2004</strain>
    </source>
</reference>
<sequence length="103" mass="11674">SGGWVAEVEDANQWIMVDMQEPYNYHKMLVQGRQDSAMWVDTFAIYSSQDGVTFTGYTDENGTDTAGDQDTIQTIELIPPVYGRYIRINPLTWTGGISLRLDF</sequence>
<dbReference type="PANTHER" id="PTHR24543:SF325">
    <property type="entry name" value="F5_8 TYPE C DOMAIN-CONTAINING PROTEIN"/>
    <property type="match status" value="1"/>
</dbReference>
<dbReference type="OrthoDB" id="10028859at2759"/>
<protein>
    <recommendedName>
        <fullName evidence="1">F5/8 type C domain-containing protein</fullName>
    </recommendedName>
</protein>
<dbReference type="SUPFAM" id="SSF49785">
    <property type="entry name" value="Galactose-binding domain-like"/>
    <property type="match status" value="1"/>
</dbReference>
<dbReference type="CDD" id="cd00057">
    <property type="entry name" value="FA58C"/>
    <property type="match status" value="1"/>
</dbReference>
<proteinExistence type="predicted"/>
<accession>R7VJW2</accession>
<dbReference type="PROSITE" id="PS50022">
    <property type="entry name" value="FA58C_3"/>
    <property type="match status" value="1"/>
</dbReference>
<dbReference type="HOGENOM" id="CLU_030066_5_0_1"/>
<dbReference type="Proteomes" id="UP000014760">
    <property type="component" value="Unassembled WGS sequence"/>
</dbReference>
<evidence type="ECO:0000259" key="1">
    <source>
        <dbReference type="PROSITE" id="PS50022"/>
    </source>
</evidence>
<dbReference type="Pfam" id="PF00754">
    <property type="entry name" value="F5_F8_type_C"/>
    <property type="match status" value="1"/>
</dbReference>
<dbReference type="EMBL" id="AMQN01004330">
    <property type="status" value="NOT_ANNOTATED_CDS"/>
    <property type="molecule type" value="Genomic_DNA"/>
</dbReference>
<evidence type="ECO:0000313" key="4">
    <source>
        <dbReference type="Proteomes" id="UP000014760"/>
    </source>
</evidence>
<evidence type="ECO:0000313" key="3">
    <source>
        <dbReference type="EnsemblMetazoa" id="CapteP57683"/>
    </source>
</evidence>
<dbReference type="PANTHER" id="PTHR24543">
    <property type="entry name" value="MULTICOPPER OXIDASE-RELATED"/>
    <property type="match status" value="1"/>
</dbReference>
<feature type="non-terminal residue" evidence="2">
    <location>
        <position position="1"/>
    </location>
</feature>
<keyword evidence="4" id="KW-1185">Reference proteome</keyword>
<reference evidence="3" key="3">
    <citation type="submission" date="2015-06" db="UniProtKB">
        <authorList>
            <consortium name="EnsemblMetazoa"/>
        </authorList>
    </citation>
    <scope>IDENTIFICATION</scope>
</reference>
<dbReference type="STRING" id="283909.R7VJW2"/>
<dbReference type="InterPro" id="IPR000421">
    <property type="entry name" value="FA58C"/>
</dbReference>
<gene>
    <name evidence="2" type="ORF">CAPTEDRAFT_57683</name>
</gene>
<dbReference type="EMBL" id="KB293237">
    <property type="protein sequence ID" value="ELU16245.1"/>
    <property type="molecule type" value="Genomic_DNA"/>
</dbReference>
<dbReference type="InterPro" id="IPR008979">
    <property type="entry name" value="Galactose-bd-like_sf"/>
</dbReference>
<dbReference type="Gene3D" id="2.60.120.260">
    <property type="entry name" value="Galactose-binding domain-like"/>
    <property type="match status" value="1"/>
</dbReference>
<feature type="non-terminal residue" evidence="2">
    <location>
        <position position="103"/>
    </location>
</feature>
<evidence type="ECO:0000313" key="2">
    <source>
        <dbReference type="EMBL" id="ELU16245.1"/>
    </source>
</evidence>
<feature type="domain" description="F5/8 type C" evidence="1">
    <location>
        <begin position="1"/>
        <end position="103"/>
    </location>
</feature>
<organism evidence="2">
    <name type="scientific">Capitella teleta</name>
    <name type="common">Polychaete worm</name>
    <dbReference type="NCBI Taxonomy" id="283909"/>
    <lineage>
        <taxon>Eukaryota</taxon>
        <taxon>Metazoa</taxon>
        <taxon>Spiralia</taxon>
        <taxon>Lophotrochozoa</taxon>
        <taxon>Annelida</taxon>
        <taxon>Polychaeta</taxon>
        <taxon>Sedentaria</taxon>
        <taxon>Scolecida</taxon>
        <taxon>Capitellidae</taxon>
        <taxon>Capitella</taxon>
    </lineage>
</organism>